<dbReference type="AlphaFoldDB" id="A0A543IGJ1"/>
<dbReference type="SUPFAM" id="SSF48498">
    <property type="entry name" value="Tetracyclin repressor-like, C-terminal domain"/>
    <property type="match status" value="1"/>
</dbReference>
<dbReference type="InterPro" id="IPR036271">
    <property type="entry name" value="Tet_transcr_reg_TetR-rel_C_sf"/>
</dbReference>
<evidence type="ECO:0000256" key="4">
    <source>
        <dbReference type="ARBA" id="ARBA00023163"/>
    </source>
</evidence>
<dbReference type="InterPro" id="IPR001647">
    <property type="entry name" value="HTH_TetR"/>
</dbReference>
<evidence type="ECO:0000313" key="9">
    <source>
        <dbReference type="Proteomes" id="UP000316706"/>
    </source>
</evidence>
<dbReference type="PANTHER" id="PTHR30055:SF175">
    <property type="entry name" value="HTH-TYPE TRANSCRIPTIONAL REPRESSOR KSTR2"/>
    <property type="match status" value="1"/>
</dbReference>
<evidence type="ECO:0000259" key="7">
    <source>
        <dbReference type="PROSITE" id="PS50977"/>
    </source>
</evidence>
<evidence type="ECO:0000256" key="2">
    <source>
        <dbReference type="ARBA" id="ARBA00023015"/>
    </source>
</evidence>
<comment type="caution">
    <text evidence="8">The sequence shown here is derived from an EMBL/GenBank/DDBJ whole genome shotgun (WGS) entry which is preliminary data.</text>
</comment>
<dbReference type="GO" id="GO:0000976">
    <property type="term" value="F:transcription cis-regulatory region binding"/>
    <property type="evidence" value="ECO:0007669"/>
    <property type="project" value="TreeGrafter"/>
</dbReference>
<dbReference type="Pfam" id="PF17932">
    <property type="entry name" value="TetR_C_24"/>
    <property type="match status" value="1"/>
</dbReference>
<dbReference type="Pfam" id="PF00440">
    <property type="entry name" value="TetR_N"/>
    <property type="match status" value="1"/>
</dbReference>
<dbReference type="RefSeq" id="WP_141970047.1">
    <property type="nucleotide sequence ID" value="NZ_VFPO01000001.1"/>
</dbReference>
<dbReference type="PROSITE" id="PS50977">
    <property type="entry name" value="HTH_TETR_2"/>
    <property type="match status" value="1"/>
</dbReference>
<accession>A0A543IGJ1</accession>
<keyword evidence="1" id="KW-0678">Repressor</keyword>
<keyword evidence="4" id="KW-0804">Transcription</keyword>
<organism evidence="8 9">
    <name type="scientific">Actinomadura hallensis</name>
    <dbReference type="NCBI Taxonomy" id="337895"/>
    <lineage>
        <taxon>Bacteria</taxon>
        <taxon>Bacillati</taxon>
        <taxon>Actinomycetota</taxon>
        <taxon>Actinomycetes</taxon>
        <taxon>Streptosporangiales</taxon>
        <taxon>Thermomonosporaceae</taxon>
        <taxon>Actinomadura</taxon>
    </lineage>
</organism>
<dbReference type="PROSITE" id="PS01081">
    <property type="entry name" value="HTH_TETR_1"/>
    <property type="match status" value="1"/>
</dbReference>
<sequence length="228" mass="26119">MAERAAKPALEERSAAGEKGGAVSRSADAGWRWSEGYDPQRTRREIIDSALDLFEREGFDRTTIKQIVVNTNLTKGAFYHHFQSKEDLLWQIQNEYLDTQIELARGILDEDADPVEQLRALIRLSLAGIATYRAHVAIFYQERRHLTGDRLRTVTEKRDTLETMFRDVVQRGIDAGVFRREMSDRIITFGIIGMCAYAFQWFRPEGDLSIDKVADQFCDLILVGLLTD</sequence>
<protein>
    <submittedName>
        <fullName evidence="8">TetR family transcriptional regulator</fullName>
    </submittedName>
</protein>
<name>A0A543IGJ1_9ACTN</name>
<feature type="compositionally biased region" description="Basic and acidic residues" evidence="6">
    <location>
        <begin position="1"/>
        <end position="16"/>
    </location>
</feature>
<evidence type="ECO:0000256" key="1">
    <source>
        <dbReference type="ARBA" id="ARBA00022491"/>
    </source>
</evidence>
<reference evidence="8 9" key="1">
    <citation type="submission" date="2019-06" db="EMBL/GenBank/DDBJ databases">
        <title>Sequencing the genomes of 1000 actinobacteria strains.</title>
        <authorList>
            <person name="Klenk H.-P."/>
        </authorList>
    </citation>
    <scope>NUCLEOTIDE SEQUENCE [LARGE SCALE GENOMIC DNA]</scope>
    <source>
        <strain evidence="8 9">DSM 45043</strain>
    </source>
</reference>
<dbReference type="PANTHER" id="PTHR30055">
    <property type="entry name" value="HTH-TYPE TRANSCRIPTIONAL REGULATOR RUTR"/>
    <property type="match status" value="1"/>
</dbReference>
<evidence type="ECO:0000256" key="6">
    <source>
        <dbReference type="SAM" id="MobiDB-lite"/>
    </source>
</evidence>
<dbReference type="InterPro" id="IPR009057">
    <property type="entry name" value="Homeodomain-like_sf"/>
</dbReference>
<dbReference type="Gene3D" id="1.10.357.10">
    <property type="entry name" value="Tetracycline Repressor, domain 2"/>
    <property type="match status" value="1"/>
</dbReference>
<dbReference type="Gene3D" id="1.10.10.60">
    <property type="entry name" value="Homeodomain-like"/>
    <property type="match status" value="1"/>
</dbReference>
<gene>
    <name evidence="8" type="ORF">FHX41_3407</name>
</gene>
<evidence type="ECO:0000313" key="8">
    <source>
        <dbReference type="EMBL" id="TQM69703.1"/>
    </source>
</evidence>
<proteinExistence type="predicted"/>
<keyword evidence="9" id="KW-1185">Reference proteome</keyword>
<keyword evidence="3 5" id="KW-0238">DNA-binding</keyword>
<dbReference type="Proteomes" id="UP000316706">
    <property type="component" value="Unassembled WGS sequence"/>
</dbReference>
<feature type="region of interest" description="Disordered" evidence="6">
    <location>
        <begin position="1"/>
        <end position="25"/>
    </location>
</feature>
<feature type="DNA-binding region" description="H-T-H motif" evidence="5">
    <location>
        <begin position="63"/>
        <end position="82"/>
    </location>
</feature>
<dbReference type="InterPro" id="IPR023772">
    <property type="entry name" value="DNA-bd_HTH_TetR-type_CS"/>
</dbReference>
<keyword evidence="2" id="KW-0805">Transcription regulation</keyword>
<dbReference type="SUPFAM" id="SSF46689">
    <property type="entry name" value="Homeodomain-like"/>
    <property type="match status" value="1"/>
</dbReference>
<evidence type="ECO:0000256" key="3">
    <source>
        <dbReference type="ARBA" id="ARBA00023125"/>
    </source>
</evidence>
<feature type="domain" description="HTH tetR-type" evidence="7">
    <location>
        <begin position="40"/>
        <end position="100"/>
    </location>
</feature>
<dbReference type="InterPro" id="IPR050109">
    <property type="entry name" value="HTH-type_TetR-like_transc_reg"/>
</dbReference>
<dbReference type="OrthoDB" id="3190535at2"/>
<evidence type="ECO:0000256" key="5">
    <source>
        <dbReference type="PROSITE-ProRule" id="PRU00335"/>
    </source>
</evidence>
<dbReference type="GO" id="GO:0003700">
    <property type="term" value="F:DNA-binding transcription factor activity"/>
    <property type="evidence" value="ECO:0007669"/>
    <property type="project" value="TreeGrafter"/>
</dbReference>
<dbReference type="InterPro" id="IPR041490">
    <property type="entry name" value="KstR2_TetR_C"/>
</dbReference>
<dbReference type="EMBL" id="VFPO01000001">
    <property type="protein sequence ID" value="TQM69703.1"/>
    <property type="molecule type" value="Genomic_DNA"/>
</dbReference>
<dbReference type="PRINTS" id="PR00455">
    <property type="entry name" value="HTHTETR"/>
</dbReference>